<reference evidence="3" key="1">
    <citation type="submission" date="2021-03" db="EMBL/GenBank/DDBJ databases">
        <title>Whole genome sequence of Streptomyces bomunensis MMS17-BM035.</title>
        <authorList>
            <person name="Lee J.H."/>
        </authorList>
    </citation>
    <scope>NUCLEOTIDE SEQUENCE</scope>
    <source>
        <strain evidence="3">MMS17-BM035</strain>
    </source>
</reference>
<dbReference type="RefSeq" id="WP_209344241.1">
    <property type="nucleotide sequence ID" value="NZ_JAGIQL010000165.1"/>
</dbReference>
<dbReference type="CDD" id="cd12797">
    <property type="entry name" value="M23_peptidase"/>
    <property type="match status" value="1"/>
</dbReference>
<feature type="domain" description="M23ase beta-sheet core" evidence="2">
    <location>
        <begin position="129"/>
        <end position="231"/>
    </location>
</feature>
<organism evidence="3 4">
    <name type="scientific">Streptomyces montanisoli</name>
    <dbReference type="NCBI Taxonomy" id="2798581"/>
    <lineage>
        <taxon>Bacteria</taxon>
        <taxon>Bacillati</taxon>
        <taxon>Actinomycetota</taxon>
        <taxon>Actinomycetes</taxon>
        <taxon>Kitasatosporales</taxon>
        <taxon>Streptomycetaceae</taxon>
        <taxon>Streptomyces</taxon>
    </lineage>
</organism>
<dbReference type="PANTHER" id="PTHR21666:SF270">
    <property type="entry name" value="MUREIN HYDROLASE ACTIVATOR ENVC"/>
    <property type="match status" value="1"/>
</dbReference>
<evidence type="ECO:0000259" key="2">
    <source>
        <dbReference type="Pfam" id="PF01551"/>
    </source>
</evidence>
<keyword evidence="1" id="KW-0732">Signal</keyword>
<protein>
    <submittedName>
        <fullName evidence="3">M23 family metallopeptidase</fullName>
    </submittedName>
</protein>
<dbReference type="PANTHER" id="PTHR21666">
    <property type="entry name" value="PEPTIDASE-RELATED"/>
    <property type="match status" value="1"/>
</dbReference>
<dbReference type="EMBL" id="JAGIQL010000165">
    <property type="protein sequence ID" value="MBP0461188.1"/>
    <property type="molecule type" value="Genomic_DNA"/>
</dbReference>
<dbReference type="Gene3D" id="2.70.70.10">
    <property type="entry name" value="Glucose Permease (Domain IIA)"/>
    <property type="match status" value="1"/>
</dbReference>
<dbReference type="InterPro" id="IPR016047">
    <property type="entry name" value="M23ase_b-sheet_dom"/>
</dbReference>
<gene>
    <name evidence="3" type="ORF">JFN87_27545</name>
</gene>
<evidence type="ECO:0000313" key="3">
    <source>
        <dbReference type="EMBL" id="MBP0461188.1"/>
    </source>
</evidence>
<dbReference type="SUPFAM" id="SSF51261">
    <property type="entry name" value="Duplicated hybrid motif"/>
    <property type="match status" value="1"/>
</dbReference>
<dbReference type="FunFam" id="2.70.70.10:FF:000013">
    <property type="entry name" value="Peptidase family M23"/>
    <property type="match status" value="1"/>
</dbReference>
<name>A0A940MHZ4_9ACTN</name>
<dbReference type="InterPro" id="IPR011055">
    <property type="entry name" value="Dup_hybrid_motif"/>
</dbReference>
<comment type="caution">
    <text evidence="3">The sequence shown here is derived from an EMBL/GenBank/DDBJ whole genome shotgun (WGS) entry which is preliminary data.</text>
</comment>
<evidence type="ECO:0000256" key="1">
    <source>
        <dbReference type="SAM" id="SignalP"/>
    </source>
</evidence>
<dbReference type="GO" id="GO:0004222">
    <property type="term" value="F:metalloendopeptidase activity"/>
    <property type="evidence" value="ECO:0007669"/>
    <property type="project" value="TreeGrafter"/>
</dbReference>
<dbReference type="InterPro" id="IPR050570">
    <property type="entry name" value="Cell_wall_metabolism_enzyme"/>
</dbReference>
<feature type="signal peptide" evidence="1">
    <location>
        <begin position="1"/>
        <end position="39"/>
    </location>
</feature>
<dbReference type="AlphaFoldDB" id="A0A940MHZ4"/>
<dbReference type="Proteomes" id="UP000670475">
    <property type="component" value="Unassembled WGS sequence"/>
</dbReference>
<accession>A0A940MHZ4</accession>
<keyword evidence="4" id="KW-1185">Reference proteome</keyword>
<feature type="chain" id="PRO_5037736292" evidence="1">
    <location>
        <begin position="40"/>
        <end position="242"/>
    </location>
</feature>
<proteinExistence type="predicted"/>
<sequence length="242" mass="24766">MSLRSKFRTPHTNVRRARVAVVAAGLGVSLAGGAGAAFAATGDAGTQAPVTPASTAVTTAAAVHQQADAQAKAATHAKQAAAHAKQVKAAKAKAAKAAAAKKAASWIDPVTHYTLTAKFDDSGSHWMHKHSGQDFAVPVGTAVHAAHTGTIVKAGPHGAGDGDAYGNAIVIRHSDGKYSQYAHLSRIEVHVGEHVKTGDEIAKSGDTGNTTGPHLHFEIRTTPNYGSAINPVAFLNKMGVKV</sequence>
<dbReference type="Pfam" id="PF01551">
    <property type="entry name" value="Peptidase_M23"/>
    <property type="match status" value="1"/>
</dbReference>
<evidence type="ECO:0000313" key="4">
    <source>
        <dbReference type="Proteomes" id="UP000670475"/>
    </source>
</evidence>